<dbReference type="AlphaFoldDB" id="A0A401L7U2"/>
<accession>A0A401L7U2</accession>
<dbReference type="InterPro" id="IPR016197">
    <property type="entry name" value="Chromo-like_dom_sf"/>
</dbReference>
<protein>
    <recommendedName>
        <fullName evidence="2">Chromo domain-containing protein</fullName>
    </recommendedName>
</protein>
<evidence type="ECO:0000259" key="2">
    <source>
        <dbReference type="PROSITE" id="PS50013"/>
    </source>
</evidence>
<dbReference type="SUPFAM" id="SSF54160">
    <property type="entry name" value="Chromo domain-like"/>
    <property type="match status" value="1"/>
</dbReference>
<reference evidence="3 4" key="1">
    <citation type="submission" date="2016-09" db="EMBL/GenBank/DDBJ databases">
        <title>Aspergillus awamori IFM 58123T.</title>
        <authorList>
            <person name="Kusuya Y."/>
            <person name="Shimizu M."/>
            <person name="Takahashi H."/>
            <person name="Yaguchi T."/>
        </authorList>
    </citation>
    <scope>NUCLEOTIDE SEQUENCE [LARGE SCALE GENOMIC DNA]</scope>
    <source>
        <strain evidence="3 4">IFM 58123</strain>
    </source>
</reference>
<evidence type="ECO:0000313" key="3">
    <source>
        <dbReference type="EMBL" id="GCB27641.1"/>
    </source>
</evidence>
<dbReference type="Gene3D" id="2.40.50.40">
    <property type="match status" value="1"/>
</dbReference>
<comment type="subunit">
    <text evidence="1">Component of the NuA4 histone acetyltransferase complex.</text>
</comment>
<dbReference type="CDD" id="cd00024">
    <property type="entry name" value="CD_CSD"/>
    <property type="match status" value="1"/>
</dbReference>
<proteinExistence type="predicted"/>
<sequence length="172" mass="20394">MAHSRPSRASRKLYLKGKIGGRIYSSEGVTRIKFLEYCRTHPRQVFEALLAAQEHFIQNTIIFQDLCNEYNTDIPEEADDTAGDEQYEVDYILDSRIYKGILQYRAKWAGYEDDLEWYNAENFEKAPYRLQEFHFRYPWKPGPPNDLDDWLLRAGDDELTMDEFQEYSEPNA</sequence>
<dbReference type="PROSITE" id="PS50013">
    <property type="entry name" value="CHROMO_2"/>
    <property type="match status" value="1"/>
</dbReference>
<organism evidence="3 4">
    <name type="scientific">Aspergillus awamori</name>
    <name type="common">Black koji mold</name>
    <dbReference type="NCBI Taxonomy" id="105351"/>
    <lineage>
        <taxon>Eukaryota</taxon>
        <taxon>Fungi</taxon>
        <taxon>Dikarya</taxon>
        <taxon>Ascomycota</taxon>
        <taxon>Pezizomycotina</taxon>
        <taxon>Eurotiomycetes</taxon>
        <taxon>Eurotiomycetidae</taxon>
        <taxon>Eurotiales</taxon>
        <taxon>Aspergillaceae</taxon>
        <taxon>Aspergillus</taxon>
    </lineage>
</organism>
<feature type="domain" description="Chromo" evidence="2">
    <location>
        <begin position="87"/>
        <end position="145"/>
    </location>
</feature>
<name>A0A401L7U2_ASPAW</name>
<evidence type="ECO:0000256" key="1">
    <source>
        <dbReference type="ARBA" id="ARBA00011353"/>
    </source>
</evidence>
<dbReference type="EMBL" id="BDHI01000029">
    <property type="protein sequence ID" value="GCB27641.1"/>
    <property type="molecule type" value="Genomic_DNA"/>
</dbReference>
<comment type="caution">
    <text evidence="3">The sequence shown here is derived from an EMBL/GenBank/DDBJ whole genome shotgun (WGS) entry which is preliminary data.</text>
</comment>
<dbReference type="GO" id="GO:0006338">
    <property type="term" value="P:chromatin remodeling"/>
    <property type="evidence" value="ECO:0007669"/>
    <property type="project" value="UniProtKB-ARBA"/>
</dbReference>
<evidence type="ECO:0000313" key="4">
    <source>
        <dbReference type="Proteomes" id="UP000286921"/>
    </source>
</evidence>
<keyword evidence="4" id="KW-1185">Reference proteome</keyword>
<gene>
    <name evidence="3" type="ORF">AAWM_10526</name>
</gene>
<dbReference type="STRING" id="105351.A0A401L7U2"/>
<dbReference type="Proteomes" id="UP000286921">
    <property type="component" value="Unassembled WGS sequence"/>
</dbReference>
<dbReference type="InterPro" id="IPR000953">
    <property type="entry name" value="Chromo/chromo_shadow_dom"/>
</dbReference>